<dbReference type="InterPro" id="IPR046065">
    <property type="entry name" value="DUF6023"/>
</dbReference>
<evidence type="ECO:0000313" key="2">
    <source>
        <dbReference type="EMBL" id="SNY04524.1"/>
    </source>
</evidence>
<protein>
    <submittedName>
        <fullName evidence="2">Uncharacterized protein</fullName>
    </submittedName>
</protein>
<keyword evidence="1" id="KW-0472">Membrane</keyword>
<organism evidence="2 3">
    <name type="scientific">Paractinoplanes atraurantiacus</name>
    <dbReference type="NCBI Taxonomy" id="1036182"/>
    <lineage>
        <taxon>Bacteria</taxon>
        <taxon>Bacillati</taxon>
        <taxon>Actinomycetota</taxon>
        <taxon>Actinomycetes</taxon>
        <taxon>Micromonosporales</taxon>
        <taxon>Micromonosporaceae</taxon>
        <taxon>Paractinoplanes</taxon>
    </lineage>
</organism>
<evidence type="ECO:0000313" key="3">
    <source>
        <dbReference type="Proteomes" id="UP000219612"/>
    </source>
</evidence>
<keyword evidence="1" id="KW-1133">Transmembrane helix</keyword>
<keyword evidence="3" id="KW-1185">Reference proteome</keyword>
<dbReference type="AlphaFoldDB" id="A0A285F1G0"/>
<dbReference type="EMBL" id="OBDY01000001">
    <property type="protein sequence ID" value="SNY04524.1"/>
    <property type="molecule type" value="Genomic_DNA"/>
</dbReference>
<gene>
    <name evidence="2" type="ORF">SAMN05421748_101250</name>
</gene>
<reference evidence="2 3" key="1">
    <citation type="submission" date="2017-09" db="EMBL/GenBank/DDBJ databases">
        <authorList>
            <person name="Ehlers B."/>
            <person name="Leendertz F.H."/>
        </authorList>
    </citation>
    <scope>NUCLEOTIDE SEQUENCE [LARGE SCALE GENOMIC DNA]</scope>
    <source>
        <strain evidence="2 3">CGMCC 4.6857</strain>
    </source>
</reference>
<sequence>MTTDRQRGVVLYSMAAVLLAGGAAWWLVTAPDDTKPTSQAQQWRQAAERLLPDVGTQEDGATLTLNPGAEQAISTEVSFGQYSVAMVCVGGAGSTVRVSLDNPETPDFSGIGGDSGLGMSCEQERSPETFPVQLSDALRMTVSAGQDSEVVFRYSLVRIG</sequence>
<name>A0A285F1G0_9ACTN</name>
<dbReference type="OrthoDB" id="3296742at2"/>
<feature type="transmembrane region" description="Helical" evidence="1">
    <location>
        <begin position="9"/>
        <end position="28"/>
    </location>
</feature>
<evidence type="ECO:0000256" key="1">
    <source>
        <dbReference type="SAM" id="Phobius"/>
    </source>
</evidence>
<dbReference type="Proteomes" id="UP000219612">
    <property type="component" value="Unassembled WGS sequence"/>
</dbReference>
<keyword evidence="1" id="KW-0812">Transmembrane</keyword>
<dbReference type="RefSeq" id="WP_097317588.1">
    <property type="nucleotide sequence ID" value="NZ_OBDY01000001.1"/>
</dbReference>
<accession>A0A285F1G0</accession>
<proteinExistence type="predicted"/>
<dbReference type="Pfam" id="PF19487">
    <property type="entry name" value="DUF6023"/>
    <property type="match status" value="1"/>
</dbReference>